<keyword evidence="3" id="KW-1185">Reference proteome</keyword>
<dbReference type="Proteomes" id="UP000317648">
    <property type="component" value="Chromosome"/>
</dbReference>
<sequence precursor="true">MNQLRRAGLLAALLLTICCHLLLAAESLAGESLKVHGVFRSNMVLQRDKPITVWGWAPVGSEVHVKLGEKSAASKAAGENGRWEVVFEPQPANVEGQTLSVKSGEQVIQMDNILIGDVWVMNGQSNMAFALKAVYEGPFEASMAHLPLLRHLRINAGAESEHLEVDLADPSINGTAEDKNWQVVTPEVALEMGAIGYFFGSRLQRSLQIPIGIIDNARGGASLESLVPRHKFADDPAAAEYLKWVDQRHAEFSTEKFLQAEMQRWQQAHNKWEAQIAADKAKGIKVNRRKPRKPDGSIRTWSVPGRSPSDAASCYNGMFGVFQGLNIKGVAFHQGFNNAMMNTSCKPKFYRTLMKLMVEGWREDFNDPHLPVAVIGFCAGGQAQTRLNFEEMGFSTAAYIRESQRLGLADLNDPQHTAFIPAYDQKIPQLHTKKKKELGLRTARWALNTVYGKDEIIWESAQLVSAVVDGDKIVLTFDKAVRPDDFGSEIEGFSLADQSGVFYLADAVAPPTKDKAMQNKQIVVSSPLVKQPLSVRYAWARSPMGNLKVNGFPWQPLHSFRTDDIDFAAEVTHSDPDGPAKNSEAIKALKSQASAALQTRVDARTD</sequence>
<dbReference type="InterPro" id="IPR039329">
    <property type="entry name" value="SIAE"/>
</dbReference>
<gene>
    <name evidence="2" type="ORF">Pla8534_68650</name>
</gene>
<dbReference type="GO" id="GO:0001681">
    <property type="term" value="F:sialate O-acetylesterase activity"/>
    <property type="evidence" value="ECO:0007669"/>
    <property type="project" value="InterPro"/>
</dbReference>
<proteinExistence type="predicted"/>
<name>A0A518E4F0_9BACT</name>
<dbReference type="KEGG" id="lcre:Pla8534_68650"/>
<feature type="chain" id="PRO_5021758426" description="Sialate O-acetylesterase domain-containing protein" evidence="1">
    <location>
        <begin position="25"/>
        <end position="606"/>
    </location>
</feature>
<dbReference type="InterPro" id="IPR036514">
    <property type="entry name" value="SGNH_hydro_sf"/>
</dbReference>
<organism evidence="2 3">
    <name type="scientific">Lignipirellula cremea</name>
    <dbReference type="NCBI Taxonomy" id="2528010"/>
    <lineage>
        <taxon>Bacteria</taxon>
        <taxon>Pseudomonadati</taxon>
        <taxon>Planctomycetota</taxon>
        <taxon>Planctomycetia</taxon>
        <taxon>Pirellulales</taxon>
        <taxon>Pirellulaceae</taxon>
        <taxon>Lignipirellula</taxon>
    </lineage>
</organism>
<dbReference type="OrthoDB" id="224124at2"/>
<dbReference type="PANTHER" id="PTHR22901:SF0">
    <property type="entry name" value="SIALATE O-ACETYLESTERASE"/>
    <property type="match status" value="1"/>
</dbReference>
<dbReference type="PANTHER" id="PTHR22901">
    <property type="entry name" value="SIALATE O-ACETYLESTERASE"/>
    <property type="match status" value="1"/>
</dbReference>
<protein>
    <recommendedName>
        <fullName evidence="4">Sialate O-acetylesterase domain-containing protein</fullName>
    </recommendedName>
</protein>
<keyword evidence="1" id="KW-0732">Signal</keyword>
<dbReference type="SUPFAM" id="SSF52266">
    <property type="entry name" value="SGNH hydrolase"/>
    <property type="match status" value="1"/>
</dbReference>
<dbReference type="RefSeq" id="WP_145058594.1">
    <property type="nucleotide sequence ID" value="NZ_CP036433.1"/>
</dbReference>
<dbReference type="EMBL" id="CP036433">
    <property type="protein sequence ID" value="QDU98954.1"/>
    <property type="molecule type" value="Genomic_DNA"/>
</dbReference>
<dbReference type="AlphaFoldDB" id="A0A518E4F0"/>
<evidence type="ECO:0000313" key="2">
    <source>
        <dbReference type="EMBL" id="QDU98954.1"/>
    </source>
</evidence>
<reference evidence="2 3" key="1">
    <citation type="submission" date="2019-02" db="EMBL/GenBank/DDBJ databases">
        <title>Deep-cultivation of Planctomycetes and their phenomic and genomic characterization uncovers novel biology.</title>
        <authorList>
            <person name="Wiegand S."/>
            <person name="Jogler M."/>
            <person name="Boedeker C."/>
            <person name="Pinto D."/>
            <person name="Vollmers J."/>
            <person name="Rivas-Marin E."/>
            <person name="Kohn T."/>
            <person name="Peeters S.H."/>
            <person name="Heuer A."/>
            <person name="Rast P."/>
            <person name="Oberbeckmann S."/>
            <person name="Bunk B."/>
            <person name="Jeske O."/>
            <person name="Meyerdierks A."/>
            <person name="Storesund J.E."/>
            <person name="Kallscheuer N."/>
            <person name="Luecker S."/>
            <person name="Lage O.M."/>
            <person name="Pohl T."/>
            <person name="Merkel B.J."/>
            <person name="Hornburger P."/>
            <person name="Mueller R.-W."/>
            <person name="Bruemmer F."/>
            <person name="Labrenz M."/>
            <person name="Spormann A.M."/>
            <person name="Op den Camp H."/>
            <person name="Overmann J."/>
            <person name="Amann R."/>
            <person name="Jetten M.S.M."/>
            <person name="Mascher T."/>
            <person name="Medema M.H."/>
            <person name="Devos D.P."/>
            <person name="Kaster A.-K."/>
            <person name="Ovreas L."/>
            <person name="Rohde M."/>
            <person name="Galperin M.Y."/>
            <person name="Jogler C."/>
        </authorList>
    </citation>
    <scope>NUCLEOTIDE SEQUENCE [LARGE SCALE GENOMIC DNA]</scope>
    <source>
        <strain evidence="2 3">Pla85_3_4</strain>
    </source>
</reference>
<evidence type="ECO:0000256" key="1">
    <source>
        <dbReference type="SAM" id="SignalP"/>
    </source>
</evidence>
<evidence type="ECO:0000313" key="3">
    <source>
        <dbReference type="Proteomes" id="UP000317648"/>
    </source>
</evidence>
<dbReference type="Gene3D" id="3.40.50.1110">
    <property type="entry name" value="SGNH hydrolase"/>
    <property type="match status" value="1"/>
</dbReference>
<accession>A0A518E4F0</accession>
<feature type="signal peptide" evidence="1">
    <location>
        <begin position="1"/>
        <end position="24"/>
    </location>
</feature>
<dbReference type="GO" id="GO:0005975">
    <property type="term" value="P:carbohydrate metabolic process"/>
    <property type="evidence" value="ECO:0007669"/>
    <property type="project" value="TreeGrafter"/>
</dbReference>
<evidence type="ECO:0008006" key="4">
    <source>
        <dbReference type="Google" id="ProtNLM"/>
    </source>
</evidence>